<dbReference type="InterPro" id="IPR002110">
    <property type="entry name" value="Ankyrin_rpt"/>
</dbReference>
<dbReference type="Proteomes" id="UP000053257">
    <property type="component" value="Unassembled WGS sequence"/>
</dbReference>
<feature type="repeat" description="ANK" evidence="3">
    <location>
        <begin position="168"/>
        <end position="200"/>
    </location>
</feature>
<dbReference type="HOGENOM" id="CLU_013983_0_0_1"/>
<evidence type="ECO:0000313" key="5">
    <source>
        <dbReference type="Proteomes" id="UP000053257"/>
    </source>
</evidence>
<keyword evidence="1" id="KW-0677">Repeat</keyword>
<dbReference type="SUPFAM" id="SSF48403">
    <property type="entry name" value="Ankyrin repeat"/>
    <property type="match status" value="1"/>
</dbReference>
<evidence type="ECO:0000313" key="4">
    <source>
        <dbReference type="EMBL" id="KIP04394.1"/>
    </source>
</evidence>
<dbReference type="PROSITE" id="PS50088">
    <property type="entry name" value="ANK_REPEAT"/>
    <property type="match status" value="1"/>
</dbReference>
<dbReference type="Gene3D" id="1.25.40.20">
    <property type="entry name" value="Ankyrin repeat-containing domain"/>
    <property type="match status" value="2"/>
</dbReference>
<sequence length="975" mass="107881">MDRFRSARFHLCWRVSLGLPRSLPHYCPMYCHRRTHTEDDSSLSLHKSLLDAASRADVTAVLHALQEGADPHFVDASGRTVVGCAVAGERWEKADALDASFFLEKRLEILKALIHHAKISLAALNAPLDAMRGVTPLGLAAWLNIPDIVRLLLNECPGLVSVNGMDASGATPLMYAARDGRVEVVHDLLMNGARPDYRDVNHRSSVQYALRHPQVLWLCESALRRHRASDNARAIRSDSRVGTRSRERFDIESQAIVCHPRFALKPAKQDTLEMVNTLLSAVKAGNPQELHSLLVPAESGSIATPPPFLINYPDAQGWCAIHHCMVVETPSLEIVDILYRAGADLSIYTRSGHGTPLHCLARRAFSSTPPSVTELIRHLILDLKAPLAAKDAEDETPLHVAAEHGHSFEILLALLICDTNGTVQEMRNTRGLTPLEVAQPHLKAAFIQGAETNRSTSSASTRTIKPSTAFVGAAGVMLCSDPLRLRLSLPPRKQSNIRESISDLNIRIFPHSIIENLLSASRELDFEPENVNFAAVEDLIQQTTEMGEDVLVHMQSRLNHAATELSTTRQKLVIVESLVGDVRRVAELVHGASLVDSEHSWEFPDAQRRRTTESNSSDRTAISSASASSATLLHLTEKSASDAYILLSVHSPQNSRPQFFRGMDAIQPVPSASTSYTSSLHDTTQLLRPTRSLVDLRQHSLQATEDKGFLKFPWVRDITRKRSKSDIQVHVDASERASFLWVGDSRESSASSVSKVKAWFRKKLMPDLPVPSVGKKSADALVAEDLRGRTSNISRISTSSALRPNVQFSCVATRRVIHACDIDLQCIREDVSMAEQYINHASRSIAQARRLLARSIEHRKTQLIHARHTRDFVNTIPPNCGQFDVLEFLPVTIPTSTRDSQLVFPKPPSVSSSFSSASSITSVAVNGDEDLRALRRLITRKIDSRTDNANEHLAKAMMRVQIVKDIARTLRRNLS</sequence>
<dbReference type="STRING" id="745531.A0A0C3NHT2"/>
<dbReference type="OrthoDB" id="539213at2759"/>
<dbReference type="Pfam" id="PF12796">
    <property type="entry name" value="Ank_2"/>
    <property type="match status" value="1"/>
</dbReference>
<dbReference type="EMBL" id="KN840576">
    <property type="protein sequence ID" value="KIP04394.1"/>
    <property type="molecule type" value="Genomic_DNA"/>
</dbReference>
<dbReference type="PANTHER" id="PTHR24201:SF16">
    <property type="entry name" value="ANKYRIN-1-LIKE-RELATED"/>
    <property type="match status" value="1"/>
</dbReference>
<dbReference type="GO" id="GO:0005634">
    <property type="term" value="C:nucleus"/>
    <property type="evidence" value="ECO:0007669"/>
    <property type="project" value="TreeGrafter"/>
</dbReference>
<dbReference type="InterPro" id="IPR036770">
    <property type="entry name" value="Ankyrin_rpt-contain_sf"/>
</dbReference>
<proteinExistence type="predicted"/>
<gene>
    <name evidence="4" type="ORF">PHLGIDRAFT_195826</name>
</gene>
<name>A0A0C3NHT2_PHLG1</name>
<keyword evidence="2 3" id="KW-0040">ANK repeat</keyword>
<evidence type="ECO:0000256" key="2">
    <source>
        <dbReference type="ARBA" id="ARBA00023043"/>
    </source>
</evidence>
<keyword evidence="5" id="KW-1185">Reference proteome</keyword>
<reference evidence="4 5" key="1">
    <citation type="journal article" date="2014" name="PLoS Genet.">
        <title>Analysis of the Phlebiopsis gigantea genome, transcriptome and secretome provides insight into its pioneer colonization strategies of wood.</title>
        <authorList>
            <person name="Hori C."/>
            <person name="Ishida T."/>
            <person name="Igarashi K."/>
            <person name="Samejima M."/>
            <person name="Suzuki H."/>
            <person name="Master E."/>
            <person name="Ferreira P."/>
            <person name="Ruiz-Duenas F.J."/>
            <person name="Held B."/>
            <person name="Canessa P."/>
            <person name="Larrondo L.F."/>
            <person name="Schmoll M."/>
            <person name="Druzhinina I.S."/>
            <person name="Kubicek C.P."/>
            <person name="Gaskell J.A."/>
            <person name="Kersten P."/>
            <person name="St John F."/>
            <person name="Glasner J."/>
            <person name="Sabat G."/>
            <person name="Splinter BonDurant S."/>
            <person name="Syed K."/>
            <person name="Yadav J."/>
            <person name="Mgbeahuruike A.C."/>
            <person name="Kovalchuk A."/>
            <person name="Asiegbu F.O."/>
            <person name="Lackner G."/>
            <person name="Hoffmeister D."/>
            <person name="Rencoret J."/>
            <person name="Gutierrez A."/>
            <person name="Sun H."/>
            <person name="Lindquist E."/>
            <person name="Barry K."/>
            <person name="Riley R."/>
            <person name="Grigoriev I.V."/>
            <person name="Henrissat B."/>
            <person name="Kues U."/>
            <person name="Berka R.M."/>
            <person name="Martinez A.T."/>
            <person name="Covert S.F."/>
            <person name="Blanchette R.A."/>
            <person name="Cullen D."/>
        </authorList>
    </citation>
    <scope>NUCLEOTIDE SEQUENCE [LARGE SCALE GENOMIC DNA]</scope>
    <source>
        <strain evidence="4 5">11061_1 CR5-6</strain>
    </source>
</reference>
<dbReference type="InterPro" id="IPR050776">
    <property type="entry name" value="Ank_Repeat/CDKN_Inhibitor"/>
</dbReference>
<dbReference type="PANTHER" id="PTHR24201">
    <property type="entry name" value="ANK_REP_REGION DOMAIN-CONTAINING PROTEIN"/>
    <property type="match status" value="1"/>
</dbReference>
<accession>A0A0C3NHT2</accession>
<evidence type="ECO:0000256" key="1">
    <source>
        <dbReference type="ARBA" id="ARBA00022737"/>
    </source>
</evidence>
<dbReference type="AlphaFoldDB" id="A0A0C3NHT2"/>
<organism evidence="4 5">
    <name type="scientific">Phlebiopsis gigantea (strain 11061_1 CR5-6)</name>
    <name type="common">White-rot fungus</name>
    <name type="synonym">Peniophora gigantea</name>
    <dbReference type="NCBI Taxonomy" id="745531"/>
    <lineage>
        <taxon>Eukaryota</taxon>
        <taxon>Fungi</taxon>
        <taxon>Dikarya</taxon>
        <taxon>Basidiomycota</taxon>
        <taxon>Agaricomycotina</taxon>
        <taxon>Agaricomycetes</taxon>
        <taxon>Polyporales</taxon>
        <taxon>Phanerochaetaceae</taxon>
        <taxon>Phlebiopsis</taxon>
    </lineage>
</organism>
<dbReference type="PROSITE" id="PS50297">
    <property type="entry name" value="ANK_REP_REGION"/>
    <property type="match status" value="1"/>
</dbReference>
<dbReference type="SMART" id="SM00248">
    <property type="entry name" value="ANK"/>
    <property type="match status" value="5"/>
</dbReference>
<protein>
    <submittedName>
        <fullName evidence="4">Uncharacterized protein</fullName>
    </submittedName>
</protein>
<evidence type="ECO:0000256" key="3">
    <source>
        <dbReference type="PROSITE-ProRule" id="PRU00023"/>
    </source>
</evidence>